<name>A0ABU0TBL1_9ACTN</name>
<evidence type="ECO:0000313" key="3">
    <source>
        <dbReference type="Proteomes" id="UP001230328"/>
    </source>
</evidence>
<dbReference type="RefSeq" id="WP_307530385.1">
    <property type="nucleotide sequence ID" value="NZ_JAUSZI010000002.1"/>
</dbReference>
<protein>
    <recommendedName>
        <fullName evidence="1">Aminoglycoside phosphotransferase domain-containing protein</fullName>
    </recommendedName>
</protein>
<sequence>MSDALAGAVALEGGRMAAGVVRVDDTVRKPATESSEFMARLLKLFEQQSFDNAPRYLGQVDGKDLLGFIEGEVPARFQPWSDAQVHAAAVLLRQAHDATRGSELAGRFDVVCHHDPGPNNFVFQDEVPAAIIDWSEAAPGSRLEDLGYLSWTWTISSKQRMPLERQAEQVRLIADAYGLGEAERHALVDCILERQVRNVRFWSEFLAQPETAPAAPDVLSDRIEWSRREHAFTYAHRDVFDTALV</sequence>
<dbReference type="Gene3D" id="3.90.1200.10">
    <property type="match status" value="1"/>
</dbReference>
<reference evidence="2 3" key="1">
    <citation type="submission" date="2023-07" db="EMBL/GenBank/DDBJ databases">
        <title>Comparative genomics of wheat-associated soil bacteria to identify genetic determinants of phenazine resistance.</title>
        <authorList>
            <person name="Mouncey N."/>
        </authorList>
    </citation>
    <scope>NUCLEOTIDE SEQUENCE [LARGE SCALE GENOMIC DNA]</scope>
    <source>
        <strain evidence="2 3">V2I4</strain>
    </source>
</reference>
<dbReference type="EMBL" id="JAUSZI010000002">
    <property type="protein sequence ID" value="MDQ1033208.1"/>
    <property type="molecule type" value="Genomic_DNA"/>
</dbReference>
<dbReference type="InterPro" id="IPR002575">
    <property type="entry name" value="Aminoglycoside_PTrfase"/>
</dbReference>
<organism evidence="2 3">
    <name type="scientific">Streptomyces umbrinus</name>
    <dbReference type="NCBI Taxonomy" id="67370"/>
    <lineage>
        <taxon>Bacteria</taxon>
        <taxon>Bacillati</taxon>
        <taxon>Actinomycetota</taxon>
        <taxon>Actinomycetes</taxon>
        <taxon>Kitasatosporales</taxon>
        <taxon>Streptomycetaceae</taxon>
        <taxon>Streptomyces</taxon>
        <taxon>Streptomyces phaeochromogenes group</taxon>
    </lineage>
</organism>
<proteinExistence type="predicted"/>
<dbReference type="InterPro" id="IPR011009">
    <property type="entry name" value="Kinase-like_dom_sf"/>
</dbReference>
<evidence type="ECO:0000259" key="1">
    <source>
        <dbReference type="Pfam" id="PF01636"/>
    </source>
</evidence>
<gene>
    <name evidence="2" type="ORF">QF035_010790</name>
</gene>
<comment type="caution">
    <text evidence="2">The sequence shown here is derived from an EMBL/GenBank/DDBJ whole genome shotgun (WGS) entry which is preliminary data.</text>
</comment>
<accession>A0ABU0TBL1</accession>
<dbReference type="SUPFAM" id="SSF56112">
    <property type="entry name" value="Protein kinase-like (PK-like)"/>
    <property type="match status" value="1"/>
</dbReference>
<evidence type="ECO:0000313" key="2">
    <source>
        <dbReference type="EMBL" id="MDQ1033208.1"/>
    </source>
</evidence>
<dbReference type="Pfam" id="PF01636">
    <property type="entry name" value="APH"/>
    <property type="match status" value="1"/>
</dbReference>
<keyword evidence="3" id="KW-1185">Reference proteome</keyword>
<dbReference type="Proteomes" id="UP001230328">
    <property type="component" value="Unassembled WGS sequence"/>
</dbReference>
<feature type="domain" description="Aminoglycoside phosphotransferase" evidence="1">
    <location>
        <begin position="74"/>
        <end position="162"/>
    </location>
</feature>